<feature type="domain" description="Exocyst complex component EXOC6/Sec15 N-terminal" evidence="7">
    <location>
        <begin position="58"/>
        <end position="226"/>
    </location>
</feature>
<dbReference type="STRING" id="4790.A0A0W8E0M8"/>
<evidence type="ECO:0000313" key="9">
    <source>
        <dbReference type="Proteomes" id="UP000052943"/>
    </source>
</evidence>
<dbReference type="GO" id="GO:0090522">
    <property type="term" value="P:vesicle tethering involved in exocytosis"/>
    <property type="evidence" value="ECO:0007669"/>
    <property type="project" value="InterPro"/>
</dbReference>
<proteinExistence type="inferred from homology"/>
<dbReference type="InterPro" id="IPR042045">
    <property type="entry name" value="EXOC6/Sec15_C_dom1"/>
</dbReference>
<protein>
    <submittedName>
        <fullName evidence="8">Exocyst complex component 6B</fullName>
    </submittedName>
</protein>
<evidence type="ECO:0000256" key="1">
    <source>
        <dbReference type="ARBA" id="ARBA00007944"/>
    </source>
</evidence>
<feature type="domain" description="Exocyst complex subunit EXOC6/Sec15 C-terminal" evidence="6">
    <location>
        <begin position="486"/>
        <end position="837"/>
    </location>
</feature>
<feature type="compositionally biased region" description="Polar residues" evidence="5">
    <location>
        <begin position="254"/>
        <end position="277"/>
    </location>
</feature>
<dbReference type="Proteomes" id="UP000052943">
    <property type="component" value="Unassembled WGS sequence"/>
</dbReference>
<organism evidence="8 9">
    <name type="scientific">Phytophthora nicotianae</name>
    <name type="common">Potato buckeye rot agent</name>
    <name type="synonym">Phytophthora parasitica</name>
    <dbReference type="NCBI Taxonomy" id="4792"/>
    <lineage>
        <taxon>Eukaryota</taxon>
        <taxon>Sar</taxon>
        <taxon>Stramenopiles</taxon>
        <taxon>Oomycota</taxon>
        <taxon>Peronosporomycetes</taxon>
        <taxon>Peronosporales</taxon>
        <taxon>Peronosporaceae</taxon>
        <taxon>Phytophthora</taxon>
    </lineage>
</organism>
<dbReference type="GO" id="GO:0016020">
    <property type="term" value="C:membrane"/>
    <property type="evidence" value="ECO:0007669"/>
    <property type="project" value="TreeGrafter"/>
</dbReference>
<dbReference type="Pfam" id="PF04091">
    <property type="entry name" value="Sec15_C"/>
    <property type="match status" value="1"/>
</dbReference>
<dbReference type="InterPro" id="IPR046361">
    <property type="entry name" value="EXOC6/Sec15_C"/>
</dbReference>
<evidence type="ECO:0000259" key="6">
    <source>
        <dbReference type="Pfam" id="PF04091"/>
    </source>
</evidence>
<comment type="caution">
    <text evidence="8">The sequence shown here is derived from an EMBL/GenBank/DDBJ whole genome shotgun (WGS) entry which is preliminary data.</text>
</comment>
<dbReference type="PANTHER" id="PTHR12702:SF0">
    <property type="entry name" value="EXOCYST COMPLEX COMPONENT 6"/>
    <property type="match status" value="1"/>
</dbReference>
<dbReference type="InterPro" id="IPR042044">
    <property type="entry name" value="EXOC6PINT-1/Sec15/Tip20_C_dom2"/>
</dbReference>
<feature type="region of interest" description="Disordered" evidence="5">
    <location>
        <begin position="249"/>
        <end position="279"/>
    </location>
</feature>
<dbReference type="GO" id="GO:0000145">
    <property type="term" value="C:exocyst"/>
    <property type="evidence" value="ECO:0007669"/>
    <property type="project" value="TreeGrafter"/>
</dbReference>
<evidence type="ECO:0000256" key="5">
    <source>
        <dbReference type="SAM" id="MobiDB-lite"/>
    </source>
</evidence>
<dbReference type="Gene3D" id="1.10.357.30">
    <property type="entry name" value="Exocyst complex subunit Sec15 C-terminal domain, N-terminal subdomain"/>
    <property type="match status" value="1"/>
</dbReference>
<dbReference type="GO" id="GO:0006886">
    <property type="term" value="P:intracellular protein transport"/>
    <property type="evidence" value="ECO:0007669"/>
    <property type="project" value="InterPro"/>
</dbReference>
<dbReference type="InterPro" id="IPR007225">
    <property type="entry name" value="EXOC6/Sec15"/>
</dbReference>
<dbReference type="Gene3D" id="1.20.58.670">
    <property type="entry name" value="Dsl1p vesicle tethering complex, Tip20p subunit, domain D"/>
    <property type="match status" value="1"/>
</dbReference>
<comment type="similarity">
    <text evidence="1">Belongs to the SEC15 family.</text>
</comment>
<sequence>MPMEIPAKIVAAAPSRAWQNKQEWVVLVENIAQSRARLASGIQLAIEKQWGNNFTASLQEYAATKENEIRDVCSSNYQEFVDSIEEIVRMKADVSKLQVNDIDRFQSELMGATSGVLSIHDSLTTCYTVQKHIDESIEKLQQCQRIVALAADIEAYIQQGKLFHALKMLEELRVEISVFRGRLFPQRMSDWMHVAMRTIKDEAKRNASMWLEGVRAASLSIGEAAIHRLENQISEQYYEQDVLEKSGHAPVLGRSSSNDNVPTSPRASLSPANSGRSLVSEDSFKLPSIRVFNSDADTLRERSNIHSNYMKTALAQLSPMLRILHVFRVMSQPQLQLTSFMRGAVTAITPEKFVAQHEELFKKLTGSFCLEHLLWRYSDAALLSKKEINGIFHLVMQSLCGIVSTSVLSINVPTTILDIKLRAIMCARTLSDEVHEYNSTLMFDTFRRLGAHFRSAIMADTKKYVNTTRMAIYLGIFTGAWRFDCRKLQEFMFSDTFARVQVSSEQLRATLRCCGLEKEEGRLLKNIDLTADPVVLPFTSVVVKSCTSIEALVQMMFDYERYLNIDDWGEWVRDDTIEALTFLNDTLNQVIDQHTDLQVSTAVMMGTNASFLACACDRFEEHVKVQTEAWEARTYGYSVSNTLRGANTQLVKPCSSRLLLSKAAAKKKFDSTTTRAQDMVCELMLKKIDELLSSFYYLNWTPSTVLTQPDPSMWDLINYLKVTFAQLGQLPPAVQEAVHFASCSYLAKSLEQILSGSTVKKLNMEGIANFKRNLDVLLDFIESVPIAQLKDCFVPVSHLVDLFISGGVEAFLDPQQKDARGKYSHLSSDTVSAVLAKMKDGKSSSKAWGATFVSAPKKSIFGAKSSKK</sequence>
<evidence type="ECO:0000259" key="7">
    <source>
        <dbReference type="Pfam" id="PF20651"/>
    </source>
</evidence>
<evidence type="ECO:0000256" key="3">
    <source>
        <dbReference type="ARBA" id="ARBA00022483"/>
    </source>
</evidence>
<name>A0A0W8E0M8_PHYNI</name>
<dbReference type="OrthoDB" id="10267033at2759"/>
<dbReference type="EMBL" id="LNFO01000056">
    <property type="protein sequence ID" value="KUG02186.1"/>
    <property type="molecule type" value="Genomic_DNA"/>
</dbReference>
<evidence type="ECO:0000313" key="8">
    <source>
        <dbReference type="EMBL" id="KUG02186.1"/>
    </source>
</evidence>
<accession>A0A0W8E0M8</accession>
<evidence type="ECO:0000256" key="4">
    <source>
        <dbReference type="ARBA" id="ARBA00023054"/>
    </source>
</evidence>
<keyword evidence="4" id="KW-0175">Coiled coil</keyword>
<dbReference type="InterPro" id="IPR048359">
    <property type="entry name" value="EXOC6_Sec15_N"/>
</dbReference>
<dbReference type="PANTHER" id="PTHR12702">
    <property type="entry name" value="SEC15"/>
    <property type="match status" value="1"/>
</dbReference>
<dbReference type="GO" id="GO:0006893">
    <property type="term" value="P:Golgi to plasma membrane transport"/>
    <property type="evidence" value="ECO:0007669"/>
    <property type="project" value="TreeGrafter"/>
</dbReference>
<keyword evidence="2" id="KW-0813">Transport</keyword>
<keyword evidence="3" id="KW-0268">Exocytosis</keyword>
<dbReference type="Pfam" id="PF20651">
    <property type="entry name" value="EXOC6_Sec15_N"/>
    <property type="match status" value="1"/>
</dbReference>
<gene>
    <name evidence="8" type="ORF">AM587_10004346</name>
</gene>
<reference evidence="8 9" key="1">
    <citation type="submission" date="2015-11" db="EMBL/GenBank/DDBJ databases">
        <title>Genomes and virulence difference between two physiological races of Phytophthora nicotianae.</title>
        <authorList>
            <person name="Liu H."/>
            <person name="Ma X."/>
            <person name="Yu H."/>
            <person name="Fang D."/>
            <person name="Li Y."/>
            <person name="Wang X."/>
            <person name="Wang W."/>
            <person name="Dong Y."/>
            <person name="Xiao B."/>
        </authorList>
    </citation>
    <scope>NUCLEOTIDE SEQUENCE [LARGE SCALE GENOMIC DNA]</scope>
    <source>
        <strain evidence="9">race 0</strain>
    </source>
</reference>
<evidence type="ECO:0000256" key="2">
    <source>
        <dbReference type="ARBA" id="ARBA00022448"/>
    </source>
</evidence>
<dbReference type="AlphaFoldDB" id="A0A0W8E0M8"/>